<dbReference type="GeneID" id="25366255"/>
<keyword evidence="3" id="KW-1185">Reference proteome</keyword>
<sequence>MAEPRGAWGRPRGGAARTPQSRSSNASPAPTSSAAAPAKPAASPAPTPVPAGNVWAARAAAQKAPAAPTKKEKSTPAATQAKEEGSLKKRPAWATDKTSSPNWPNRLQRSKLRTHPRRQNKHHDKTSFHQETHSDDTIHDL</sequence>
<dbReference type="HOGENOM" id="CLU_1824942_0_0_1"/>
<organism evidence="2 3">
    <name type="scientific">Aureobasidium subglaciale (strain EXF-2481)</name>
    <name type="common">Aureobasidium pullulans var. subglaciale</name>
    <dbReference type="NCBI Taxonomy" id="1043005"/>
    <lineage>
        <taxon>Eukaryota</taxon>
        <taxon>Fungi</taxon>
        <taxon>Dikarya</taxon>
        <taxon>Ascomycota</taxon>
        <taxon>Pezizomycotina</taxon>
        <taxon>Dothideomycetes</taxon>
        <taxon>Dothideomycetidae</taxon>
        <taxon>Dothideales</taxon>
        <taxon>Saccotheciaceae</taxon>
        <taxon>Aureobasidium</taxon>
    </lineage>
</organism>
<feature type="compositionally biased region" description="Basic and acidic residues" evidence="1">
    <location>
        <begin position="125"/>
        <end position="141"/>
    </location>
</feature>
<feature type="compositionally biased region" description="Low complexity" evidence="1">
    <location>
        <begin position="56"/>
        <end position="68"/>
    </location>
</feature>
<evidence type="ECO:0000313" key="3">
    <source>
        <dbReference type="Proteomes" id="UP000030641"/>
    </source>
</evidence>
<dbReference type="RefSeq" id="XP_013347730.1">
    <property type="nucleotide sequence ID" value="XM_013492276.1"/>
</dbReference>
<proteinExistence type="predicted"/>
<gene>
    <name evidence="2" type="ORF">AUEXF2481DRAFT_389733</name>
</gene>
<feature type="compositionally biased region" description="Low complexity" evidence="1">
    <location>
        <begin position="1"/>
        <end position="42"/>
    </location>
</feature>
<feature type="compositionally biased region" description="Polar residues" evidence="1">
    <location>
        <begin position="96"/>
        <end position="107"/>
    </location>
</feature>
<dbReference type="InParanoid" id="A0A074ZKP8"/>
<evidence type="ECO:0000313" key="2">
    <source>
        <dbReference type="EMBL" id="KEQ99026.1"/>
    </source>
</evidence>
<dbReference type="AlphaFoldDB" id="A0A074ZKP8"/>
<reference evidence="2 3" key="1">
    <citation type="journal article" date="2014" name="BMC Genomics">
        <title>Genome sequencing of four Aureobasidium pullulans varieties: biotechnological potential, stress tolerance, and description of new species.</title>
        <authorList>
            <person name="Gostin Ar C."/>
            <person name="Ohm R.A."/>
            <person name="Kogej T."/>
            <person name="Sonjak S."/>
            <person name="Turk M."/>
            <person name="Zajc J."/>
            <person name="Zalar P."/>
            <person name="Grube M."/>
            <person name="Sun H."/>
            <person name="Han J."/>
            <person name="Sharma A."/>
            <person name="Chiniquy J."/>
            <person name="Ngan C.Y."/>
            <person name="Lipzen A."/>
            <person name="Barry K."/>
            <person name="Grigoriev I.V."/>
            <person name="Gunde-Cimerman N."/>
        </authorList>
    </citation>
    <scope>NUCLEOTIDE SEQUENCE [LARGE SCALE GENOMIC DNA]</scope>
    <source>
        <strain evidence="2 3">EXF-2481</strain>
    </source>
</reference>
<name>A0A074ZKP8_AURSE</name>
<protein>
    <submittedName>
        <fullName evidence="2">Uncharacterized protein</fullName>
    </submittedName>
</protein>
<feature type="region of interest" description="Disordered" evidence="1">
    <location>
        <begin position="1"/>
        <end position="141"/>
    </location>
</feature>
<dbReference type="EMBL" id="KL584751">
    <property type="protein sequence ID" value="KEQ99026.1"/>
    <property type="molecule type" value="Genomic_DNA"/>
</dbReference>
<dbReference type="STRING" id="1043005.A0A074ZKP8"/>
<feature type="compositionally biased region" description="Basic residues" evidence="1">
    <location>
        <begin position="108"/>
        <end position="124"/>
    </location>
</feature>
<evidence type="ECO:0000256" key="1">
    <source>
        <dbReference type="SAM" id="MobiDB-lite"/>
    </source>
</evidence>
<dbReference type="Proteomes" id="UP000030641">
    <property type="component" value="Unassembled WGS sequence"/>
</dbReference>
<accession>A0A074ZKP8</accession>